<dbReference type="InterPro" id="IPR013766">
    <property type="entry name" value="Thioredoxin_domain"/>
</dbReference>
<keyword evidence="3" id="KW-0732">Signal</keyword>
<dbReference type="InterPro" id="IPR001853">
    <property type="entry name" value="DSBA-like_thioredoxin_dom"/>
</dbReference>
<evidence type="ECO:0000256" key="7">
    <source>
        <dbReference type="PIRNR" id="PIRNR001488"/>
    </source>
</evidence>
<dbReference type="Proteomes" id="UP000325161">
    <property type="component" value="Chromosome"/>
</dbReference>
<dbReference type="AlphaFoldDB" id="A0A5C0AVH6"/>
<dbReference type="InterPro" id="IPR050824">
    <property type="entry name" value="Thiol_disulfide_DsbA"/>
</dbReference>
<keyword evidence="4 7" id="KW-0574">Periplasm</keyword>
<dbReference type="PIRSF" id="PIRSF001488">
    <property type="entry name" value="Tdi_protein"/>
    <property type="match status" value="1"/>
</dbReference>
<evidence type="ECO:0000259" key="9">
    <source>
        <dbReference type="PROSITE" id="PS51352"/>
    </source>
</evidence>
<dbReference type="PANTHER" id="PTHR35891:SF3">
    <property type="entry name" value="THIOL:DISULFIDE INTERCHANGE PROTEIN DSBL"/>
    <property type="match status" value="1"/>
</dbReference>
<protein>
    <recommendedName>
        <fullName evidence="7">Thiol:disulfide interchange protein</fullName>
    </recommendedName>
</protein>
<evidence type="ECO:0000256" key="4">
    <source>
        <dbReference type="ARBA" id="ARBA00022764"/>
    </source>
</evidence>
<evidence type="ECO:0000256" key="3">
    <source>
        <dbReference type="ARBA" id="ARBA00022729"/>
    </source>
</evidence>
<dbReference type="KEGG" id="pacr:FXN63_10365"/>
<feature type="domain" description="Thioredoxin" evidence="9">
    <location>
        <begin position="22"/>
        <end position="165"/>
    </location>
</feature>
<evidence type="ECO:0000256" key="2">
    <source>
        <dbReference type="ARBA" id="ARBA00005791"/>
    </source>
</evidence>
<dbReference type="RefSeq" id="WP_148814578.1">
    <property type="nucleotide sequence ID" value="NZ_CP043046.1"/>
</dbReference>
<organism evidence="10 11">
    <name type="scientific">Pigmentiphaga aceris</name>
    <dbReference type="NCBI Taxonomy" id="1940612"/>
    <lineage>
        <taxon>Bacteria</taxon>
        <taxon>Pseudomonadati</taxon>
        <taxon>Pseudomonadota</taxon>
        <taxon>Betaproteobacteria</taxon>
        <taxon>Burkholderiales</taxon>
        <taxon>Alcaligenaceae</taxon>
        <taxon>Pigmentiphaga</taxon>
    </lineage>
</organism>
<comment type="similarity">
    <text evidence="2">Belongs to the thioredoxin family. DsbA subfamily.</text>
</comment>
<proteinExistence type="inferred from homology"/>
<evidence type="ECO:0000313" key="11">
    <source>
        <dbReference type="Proteomes" id="UP000325161"/>
    </source>
</evidence>
<sequence length="221" mass="23847">MMKVDRRAFLGKLAGTAAGVTALSAWTASVSAQGSQPAEGTQYVKLATPQPVSVPGKIEVLEFFSYACPHCFALETYLEPWAKKLPADVSFKRIPVPFLASADNLMRSYFAFESLGIVDKMTAPMFTAMNVNRQRLATPDEVAALVEKNGGDKQAFLAATKSFGVQNSMVRAKKMLTDYGVDSTPTFIVQGEFLTSPATAGGHPQALAVTDFLIDKVRRKA</sequence>
<dbReference type="SUPFAM" id="SSF52833">
    <property type="entry name" value="Thioredoxin-like"/>
    <property type="match status" value="1"/>
</dbReference>
<dbReference type="Pfam" id="PF01323">
    <property type="entry name" value="DSBA"/>
    <property type="match status" value="1"/>
</dbReference>
<evidence type="ECO:0000256" key="6">
    <source>
        <dbReference type="ARBA" id="ARBA00023284"/>
    </source>
</evidence>
<gene>
    <name evidence="10" type="ORF">FXN63_10365</name>
</gene>
<evidence type="ECO:0000256" key="1">
    <source>
        <dbReference type="ARBA" id="ARBA00004418"/>
    </source>
</evidence>
<feature type="disulfide bond" description="Redox-active" evidence="8">
    <location>
        <begin position="68"/>
        <end position="71"/>
    </location>
</feature>
<dbReference type="InterPro" id="IPR023205">
    <property type="entry name" value="DsbA/DsbL"/>
</dbReference>
<dbReference type="PROSITE" id="PS51352">
    <property type="entry name" value="THIOREDOXIN_2"/>
    <property type="match status" value="1"/>
</dbReference>
<dbReference type="PROSITE" id="PS51318">
    <property type="entry name" value="TAT"/>
    <property type="match status" value="1"/>
</dbReference>
<dbReference type="GO" id="GO:0042597">
    <property type="term" value="C:periplasmic space"/>
    <property type="evidence" value="ECO:0007669"/>
    <property type="project" value="UniProtKB-SubCell"/>
</dbReference>
<dbReference type="GO" id="GO:0016491">
    <property type="term" value="F:oxidoreductase activity"/>
    <property type="evidence" value="ECO:0007669"/>
    <property type="project" value="InterPro"/>
</dbReference>
<keyword evidence="11" id="KW-1185">Reference proteome</keyword>
<dbReference type="OrthoDB" id="9784896at2"/>
<dbReference type="EMBL" id="CP043046">
    <property type="protein sequence ID" value="QEI06195.1"/>
    <property type="molecule type" value="Genomic_DNA"/>
</dbReference>
<reference evidence="10 11" key="1">
    <citation type="submission" date="2019-08" db="EMBL/GenBank/DDBJ databases">
        <title>Amphibian skin-associated Pigmentiphaga: genome sequence and occurrence across geography and hosts.</title>
        <authorList>
            <person name="Bletz M.C."/>
            <person name="Bunk B."/>
            <person name="Sproeer C."/>
            <person name="Biwer P."/>
            <person name="Reiter S."/>
            <person name="Rabemananjara F.C.E."/>
            <person name="Schulz S."/>
            <person name="Overmann J."/>
            <person name="Vences M."/>
        </authorList>
    </citation>
    <scope>NUCLEOTIDE SEQUENCE [LARGE SCALE GENOMIC DNA]</scope>
    <source>
        <strain evidence="10 11">Mada1488</strain>
    </source>
</reference>
<evidence type="ECO:0000256" key="5">
    <source>
        <dbReference type="ARBA" id="ARBA00023157"/>
    </source>
</evidence>
<dbReference type="PANTHER" id="PTHR35891">
    <property type="entry name" value="THIOL:DISULFIDE INTERCHANGE PROTEIN DSBA"/>
    <property type="match status" value="1"/>
</dbReference>
<evidence type="ECO:0000256" key="8">
    <source>
        <dbReference type="PIRSR" id="PIRSR001488-1"/>
    </source>
</evidence>
<dbReference type="InterPro" id="IPR006311">
    <property type="entry name" value="TAT_signal"/>
</dbReference>
<dbReference type="InterPro" id="IPR036249">
    <property type="entry name" value="Thioredoxin-like_sf"/>
</dbReference>
<keyword evidence="5 7" id="KW-1015">Disulfide bond</keyword>
<evidence type="ECO:0000313" key="10">
    <source>
        <dbReference type="EMBL" id="QEI06195.1"/>
    </source>
</evidence>
<name>A0A5C0AVH6_9BURK</name>
<dbReference type="Gene3D" id="3.40.30.10">
    <property type="entry name" value="Glutaredoxin"/>
    <property type="match status" value="1"/>
</dbReference>
<keyword evidence="6" id="KW-0676">Redox-active center</keyword>
<comment type="subcellular location">
    <subcellularLocation>
        <location evidence="1 7">Periplasm</location>
    </subcellularLocation>
</comment>
<dbReference type="CDD" id="cd03019">
    <property type="entry name" value="DsbA_DsbA"/>
    <property type="match status" value="1"/>
</dbReference>
<accession>A0A5C0AVH6</accession>